<evidence type="ECO:0000313" key="2">
    <source>
        <dbReference type="Proteomes" id="UP000623467"/>
    </source>
</evidence>
<protein>
    <submittedName>
        <fullName evidence="1">Uncharacterized protein</fullName>
    </submittedName>
</protein>
<proteinExistence type="predicted"/>
<reference evidence="1" key="1">
    <citation type="submission" date="2020-05" db="EMBL/GenBank/DDBJ databases">
        <title>Mycena genomes resolve the evolution of fungal bioluminescence.</title>
        <authorList>
            <person name="Tsai I.J."/>
        </authorList>
    </citation>
    <scope>NUCLEOTIDE SEQUENCE</scope>
    <source>
        <strain evidence="1">160909Yilan</strain>
    </source>
</reference>
<dbReference type="EMBL" id="JACAZH010000001">
    <property type="protein sequence ID" value="KAF7377538.1"/>
    <property type="molecule type" value="Genomic_DNA"/>
</dbReference>
<dbReference type="OrthoDB" id="3067954at2759"/>
<dbReference type="Proteomes" id="UP000623467">
    <property type="component" value="Unassembled WGS sequence"/>
</dbReference>
<gene>
    <name evidence="1" type="ORF">MSAN_00176000</name>
</gene>
<organism evidence="1 2">
    <name type="scientific">Mycena sanguinolenta</name>
    <dbReference type="NCBI Taxonomy" id="230812"/>
    <lineage>
        <taxon>Eukaryota</taxon>
        <taxon>Fungi</taxon>
        <taxon>Dikarya</taxon>
        <taxon>Basidiomycota</taxon>
        <taxon>Agaricomycotina</taxon>
        <taxon>Agaricomycetes</taxon>
        <taxon>Agaricomycetidae</taxon>
        <taxon>Agaricales</taxon>
        <taxon>Marasmiineae</taxon>
        <taxon>Mycenaceae</taxon>
        <taxon>Mycena</taxon>
    </lineage>
</organism>
<dbReference type="AlphaFoldDB" id="A0A8H6ZEH2"/>
<name>A0A8H6ZEH2_9AGAR</name>
<keyword evidence="2" id="KW-1185">Reference proteome</keyword>
<accession>A0A8H6ZEH2</accession>
<evidence type="ECO:0000313" key="1">
    <source>
        <dbReference type="EMBL" id="KAF7377538.1"/>
    </source>
</evidence>
<comment type="caution">
    <text evidence="1">The sequence shown here is derived from an EMBL/GenBank/DDBJ whole genome shotgun (WGS) entry which is preliminary data.</text>
</comment>
<sequence length="90" mass="9487">MPFFPSSSGFQIYDSNFYDVAGDMNIHSTQPAIALGRDPLTALESGLTATTYQPASQATSFGQSPRILWAVAALNGGSIAFGPFARSEPV</sequence>